<sequence length="123" mass="14164">MYGLSEAQLRKLQRVQNTAARIITRSSKFDNITPLLRQLHWLPIKARFHYKILLLTFKTLHGLTPSYLRQLLKDHHSDRAVRSQYTAIPAAPRIKTKIGEKVFPGLPHICGIISRHQFVTSSP</sequence>
<gene>
    <name evidence="1" type="ORF">HOLleu_32703</name>
</gene>
<dbReference type="Proteomes" id="UP001152320">
    <property type="component" value="Chromosome 16"/>
</dbReference>
<dbReference type="AlphaFoldDB" id="A0A9Q1BJ32"/>
<name>A0A9Q1BJ32_HOLLE</name>
<organism evidence="1 2">
    <name type="scientific">Holothuria leucospilota</name>
    <name type="common">Black long sea cucumber</name>
    <name type="synonym">Mertensiothuria leucospilota</name>
    <dbReference type="NCBI Taxonomy" id="206669"/>
    <lineage>
        <taxon>Eukaryota</taxon>
        <taxon>Metazoa</taxon>
        <taxon>Echinodermata</taxon>
        <taxon>Eleutherozoa</taxon>
        <taxon>Echinozoa</taxon>
        <taxon>Holothuroidea</taxon>
        <taxon>Aspidochirotacea</taxon>
        <taxon>Aspidochirotida</taxon>
        <taxon>Holothuriidae</taxon>
        <taxon>Holothuria</taxon>
    </lineage>
</organism>
<comment type="caution">
    <text evidence="1">The sequence shown here is derived from an EMBL/GenBank/DDBJ whole genome shotgun (WGS) entry which is preliminary data.</text>
</comment>
<dbReference type="EMBL" id="JAIZAY010000016">
    <property type="protein sequence ID" value="KAJ8027536.1"/>
    <property type="molecule type" value="Genomic_DNA"/>
</dbReference>
<protein>
    <submittedName>
        <fullName evidence="1">Uncharacterized protein</fullName>
    </submittedName>
</protein>
<accession>A0A9Q1BJ32</accession>
<keyword evidence="2" id="KW-1185">Reference proteome</keyword>
<reference evidence="1" key="1">
    <citation type="submission" date="2021-10" db="EMBL/GenBank/DDBJ databases">
        <title>Tropical sea cucumber genome reveals ecological adaptation and Cuvierian tubules defense mechanism.</title>
        <authorList>
            <person name="Chen T."/>
        </authorList>
    </citation>
    <scope>NUCLEOTIDE SEQUENCE</scope>
    <source>
        <strain evidence="1">Nanhai2018</strain>
        <tissue evidence="1">Muscle</tissue>
    </source>
</reference>
<proteinExistence type="predicted"/>
<evidence type="ECO:0000313" key="2">
    <source>
        <dbReference type="Proteomes" id="UP001152320"/>
    </source>
</evidence>
<evidence type="ECO:0000313" key="1">
    <source>
        <dbReference type="EMBL" id="KAJ8027536.1"/>
    </source>
</evidence>
<dbReference type="OrthoDB" id="6155763at2759"/>